<comment type="caution">
    <text evidence="3">The sequence shown here is derived from an EMBL/GenBank/DDBJ whole genome shotgun (WGS) entry which is preliminary data.</text>
</comment>
<dbReference type="SUPFAM" id="SSF50978">
    <property type="entry name" value="WD40 repeat-like"/>
    <property type="match status" value="1"/>
</dbReference>
<feature type="region of interest" description="Disordered" evidence="2">
    <location>
        <begin position="611"/>
        <end position="631"/>
    </location>
</feature>
<dbReference type="Gene3D" id="2.130.10.10">
    <property type="entry name" value="YVTN repeat-like/Quinoprotein amine dehydrogenase"/>
    <property type="match status" value="1"/>
</dbReference>
<dbReference type="GO" id="GO:1990756">
    <property type="term" value="F:ubiquitin-like ligase-substrate adaptor activity"/>
    <property type="evidence" value="ECO:0007669"/>
    <property type="project" value="TreeGrafter"/>
</dbReference>
<accession>A0A210Q596</accession>
<feature type="region of interest" description="Disordered" evidence="2">
    <location>
        <begin position="531"/>
        <end position="582"/>
    </location>
</feature>
<gene>
    <name evidence="3" type="ORF">KP79_PYT06638</name>
</gene>
<dbReference type="SMART" id="SM00320">
    <property type="entry name" value="WD40"/>
    <property type="match status" value="3"/>
</dbReference>
<name>A0A210Q596_MIZYE</name>
<dbReference type="Pfam" id="PF00400">
    <property type="entry name" value="WD40"/>
    <property type="match status" value="1"/>
</dbReference>
<organism evidence="3 4">
    <name type="scientific">Mizuhopecten yessoensis</name>
    <name type="common">Japanese scallop</name>
    <name type="synonym">Patinopecten yessoensis</name>
    <dbReference type="NCBI Taxonomy" id="6573"/>
    <lineage>
        <taxon>Eukaryota</taxon>
        <taxon>Metazoa</taxon>
        <taxon>Spiralia</taxon>
        <taxon>Lophotrochozoa</taxon>
        <taxon>Mollusca</taxon>
        <taxon>Bivalvia</taxon>
        <taxon>Autobranchia</taxon>
        <taxon>Pteriomorphia</taxon>
        <taxon>Pectinida</taxon>
        <taxon>Pectinoidea</taxon>
        <taxon>Pectinidae</taxon>
        <taxon>Mizuhopecten</taxon>
    </lineage>
</organism>
<reference evidence="3 4" key="1">
    <citation type="journal article" date="2017" name="Nat. Ecol. Evol.">
        <title>Scallop genome provides insights into evolution of bilaterian karyotype and development.</title>
        <authorList>
            <person name="Wang S."/>
            <person name="Zhang J."/>
            <person name="Jiao W."/>
            <person name="Li J."/>
            <person name="Xun X."/>
            <person name="Sun Y."/>
            <person name="Guo X."/>
            <person name="Huan P."/>
            <person name="Dong B."/>
            <person name="Zhang L."/>
            <person name="Hu X."/>
            <person name="Sun X."/>
            <person name="Wang J."/>
            <person name="Zhao C."/>
            <person name="Wang Y."/>
            <person name="Wang D."/>
            <person name="Huang X."/>
            <person name="Wang R."/>
            <person name="Lv J."/>
            <person name="Li Y."/>
            <person name="Zhang Z."/>
            <person name="Liu B."/>
            <person name="Lu W."/>
            <person name="Hui Y."/>
            <person name="Liang J."/>
            <person name="Zhou Z."/>
            <person name="Hou R."/>
            <person name="Li X."/>
            <person name="Liu Y."/>
            <person name="Li H."/>
            <person name="Ning X."/>
            <person name="Lin Y."/>
            <person name="Zhao L."/>
            <person name="Xing Q."/>
            <person name="Dou J."/>
            <person name="Li Y."/>
            <person name="Mao J."/>
            <person name="Guo H."/>
            <person name="Dou H."/>
            <person name="Li T."/>
            <person name="Mu C."/>
            <person name="Jiang W."/>
            <person name="Fu Q."/>
            <person name="Fu X."/>
            <person name="Miao Y."/>
            <person name="Liu J."/>
            <person name="Yu Q."/>
            <person name="Li R."/>
            <person name="Liao H."/>
            <person name="Li X."/>
            <person name="Kong Y."/>
            <person name="Jiang Z."/>
            <person name="Chourrout D."/>
            <person name="Li R."/>
            <person name="Bao Z."/>
        </authorList>
    </citation>
    <scope>NUCLEOTIDE SEQUENCE [LARGE SCALE GENOMIC DNA]</scope>
    <source>
        <strain evidence="3 4">PY_sf001</strain>
    </source>
</reference>
<sequence>MKNFVSFLCQRELGRTTKCWKQTKQAEECLEKHACTPEVNQPCALSGQVRATFLMDFSPDGTKVASTHGDHTVRVTELSTGKCTHILSGHPRTPWCLAFHPSSDQILASGCLAGEVRIWDLQGGGSEVWRCKDSLVIASMTFHPIDHVLVFAVGNKIYFWDWNQTEPFACCQTLHEYERIRLVRFDSVGHYLYTGIANNTMVQQANSRISFINGRNNPVARPQRTQRLSSVYNNLVECFRAYRRDRVMNEGSAAEGTNCEYTDAQESSASRERSRSPVHEEGLNFARQYAARVTEATMLPTGSEHERNPSETEPNPDSDSVPFINDSVPPFMAPRPFAWSPPPRGASQADEVGDIIIEEEEEEEEDRVQRPVDLGQINLNHSVGENSSSNLVAMERNNETGAMNVRMATNREATTSMSSVLSTRLADSNRSVATHRGLPGSREPPTLQSTPVLRTDSHSGTNGLGQHASDCDNRDCQVCGNFNRSQLTYGRWEPFAGRRFSHARSAFSQPSHTYRQRYRNLNPSRVQVHSYGPARRQGVGVATSQNPISTHVASSQTSTETSSSPVQVPAAESQPSSQQNRLSSLLHLASQAQQGIHIPPSQLNPLLQRLSDSSLPQDSSTGDRLTSQNVDGNAVLQTQGDSYVATNQDSSQSNSVLQTHSDNNNNDQSETSEHTSSGDNNNGQGYRAIQDNFATITARIEREMDELDRRITSLRNSFHESAFMGRGEPAVANNIINHTHRIQAWDFTKCDIPDITDPTVDVIVPHCKLHNDASCDISQDRTLLGTFVPSHRGFPDDNILAIFSLVPESRGQCLFTKSFGPNAISVSISPRTNFVMVGLAAKRLSWVFTSNQLVAQVYKMESELAGEKSTQHVSDIMHPCDMDIRTHVSVNSARWLPGVGDGIIYGTNRGDLHICRPGAKKESEKEKPNDTTTSGTSIRRNLMHMLGLSSTAVPLISIGTQTAERRSAGTQTE</sequence>
<keyword evidence="1" id="KW-0853">WD repeat</keyword>
<dbReference type="GO" id="GO:0000045">
    <property type="term" value="P:autophagosome assembly"/>
    <property type="evidence" value="ECO:0007669"/>
    <property type="project" value="TreeGrafter"/>
</dbReference>
<dbReference type="PROSITE" id="PS50082">
    <property type="entry name" value="WD_REPEATS_2"/>
    <property type="match status" value="1"/>
</dbReference>
<feature type="repeat" description="WD" evidence="1">
    <location>
        <begin position="87"/>
        <end position="122"/>
    </location>
</feature>
<feature type="region of interest" description="Disordered" evidence="2">
    <location>
        <begin position="917"/>
        <end position="937"/>
    </location>
</feature>
<dbReference type="STRING" id="6573.A0A210Q596"/>
<dbReference type="InterPro" id="IPR036322">
    <property type="entry name" value="WD40_repeat_dom_sf"/>
</dbReference>
<dbReference type="Proteomes" id="UP000242188">
    <property type="component" value="Unassembled WGS sequence"/>
</dbReference>
<evidence type="ECO:0000313" key="4">
    <source>
        <dbReference type="Proteomes" id="UP000242188"/>
    </source>
</evidence>
<feature type="region of interest" description="Disordered" evidence="2">
    <location>
        <begin position="251"/>
        <end position="281"/>
    </location>
</feature>
<evidence type="ECO:0000256" key="1">
    <source>
        <dbReference type="PROSITE-ProRule" id="PRU00221"/>
    </source>
</evidence>
<dbReference type="OrthoDB" id="6363363at2759"/>
<feature type="region of interest" description="Disordered" evidence="2">
    <location>
        <begin position="299"/>
        <end position="322"/>
    </location>
</feature>
<evidence type="ECO:0000256" key="2">
    <source>
        <dbReference type="SAM" id="MobiDB-lite"/>
    </source>
</evidence>
<keyword evidence="4" id="KW-1185">Reference proteome</keyword>
<feature type="region of interest" description="Disordered" evidence="2">
    <location>
        <begin position="645"/>
        <end position="686"/>
    </location>
</feature>
<dbReference type="GO" id="GO:0000423">
    <property type="term" value="P:mitophagy"/>
    <property type="evidence" value="ECO:0007669"/>
    <property type="project" value="TreeGrafter"/>
</dbReference>
<dbReference type="InterPro" id="IPR015943">
    <property type="entry name" value="WD40/YVTN_repeat-like_dom_sf"/>
</dbReference>
<feature type="compositionally biased region" description="Low complexity" evidence="2">
    <location>
        <begin position="554"/>
        <end position="564"/>
    </location>
</feature>
<dbReference type="EMBL" id="NEDP02004983">
    <property type="protein sequence ID" value="OWF43913.1"/>
    <property type="molecule type" value="Genomic_DNA"/>
</dbReference>
<feature type="region of interest" description="Disordered" evidence="2">
    <location>
        <begin position="427"/>
        <end position="470"/>
    </location>
</feature>
<evidence type="ECO:0000313" key="3">
    <source>
        <dbReference type="EMBL" id="OWF43913.1"/>
    </source>
</evidence>
<dbReference type="InterPro" id="IPR001680">
    <property type="entry name" value="WD40_rpt"/>
</dbReference>
<dbReference type="AlphaFoldDB" id="A0A210Q596"/>
<dbReference type="InterPro" id="IPR052596">
    <property type="entry name" value="AMBRA1_autophagy"/>
</dbReference>
<protein>
    <submittedName>
        <fullName evidence="3">Activating molecule in BECN1-regulated autophagy protein 1</fullName>
    </submittedName>
</protein>
<dbReference type="PANTHER" id="PTHR22874">
    <property type="entry name" value="ACTIVATING MOLECULE IN BECN1-REGULATED AUTOPHAGY PROTEIN 1"/>
    <property type="match status" value="1"/>
</dbReference>
<dbReference type="PANTHER" id="PTHR22874:SF1">
    <property type="entry name" value="ACTIVATING MOLECULE IN BECN1-REGULATED AUTOPHAGY PROTEIN 1"/>
    <property type="match status" value="1"/>
</dbReference>
<feature type="compositionally biased region" description="Basic and acidic residues" evidence="2">
    <location>
        <begin position="269"/>
        <end position="281"/>
    </location>
</feature>
<dbReference type="GO" id="GO:0080008">
    <property type="term" value="C:Cul4-RING E3 ubiquitin ligase complex"/>
    <property type="evidence" value="ECO:0007669"/>
    <property type="project" value="TreeGrafter"/>
</dbReference>
<proteinExistence type="predicted"/>
<feature type="compositionally biased region" description="Polar residues" evidence="2">
    <location>
        <begin position="645"/>
        <end position="684"/>
    </location>
</feature>
<feature type="compositionally biased region" description="Basic and acidic residues" evidence="2">
    <location>
        <begin position="917"/>
        <end position="929"/>
    </location>
</feature>
<feature type="compositionally biased region" description="Polar residues" evidence="2">
    <location>
        <begin position="542"/>
        <end position="553"/>
    </location>
</feature>